<dbReference type="EMBL" id="UFQC01000012">
    <property type="protein sequence ID" value="SSW67678.1"/>
    <property type="molecule type" value="Genomic_DNA"/>
</dbReference>
<evidence type="ECO:0000256" key="1">
    <source>
        <dbReference type="ARBA" id="ARBA00023015"/>
    </source>
</evidence>
<dbReference type="SUPFAM" id="SSF52317">
    <property type="entry name" value="Class I glutamine amidotransferase-like"/>
    <property type="match status" value="1"/>
</dbReference>
<gene>
    <name evidence="4" type="primary">cdhR_3</name>
    <name evidence="4" type="ORF">AVE30378_02715</name>
</gene>
<dbReference type="SUPFAM" id="SSF46689">
    <property type="entry name" value="Homeodomain-like"/>
    <property type="match status" value="2"/>
</dbReference>
<dbReference type="InterPro" id="IPR052158">
    <property type="entry name" value="INH-QAR"/>
</dbReference>
<reference evidence="4 5" key="1">
    <citation type="submission" date="2018-07" db="EMBL/GenBank/DDBJ databases">
        <authorList>
            <person name="Peeters C."/>
        </authorList>
    </citation>
    <scope>NUCLEOTIDE SEQUENCE [LARGE SCALE GENOMIC DNA]</scope>
    <source>
        <strain evidence="4 5">LMG 30378</strain>
    </source>
</reference>
<dbReference type="Proteomes" id="UP000289465">
    <property type="component" value="Unassembled WGS sequence"/>
</dbReference>
<dbReference type="Gene3D" id="3.40.50.880">
    <property type="match status" value="1"/>
</dbReference>
<name>A0A446CIN7_9BURK</name>
<dbReference type="PANTHER" id="PTHR43130">
    <property type="entry name" value="ARAC-FAMILY TRANSCRIPTIONAL REGULATOR"/>
    <property type="match status" value="1"/>
</dbReference>
<dbReference type="Gene3D" id="1.10.10.60">
    <property type="entry name" value="Homeodomain-like"/>
    <property type="match status" value="1"/>
</dbReference>
<evidence type="ECO:0000259" key="3">
    <source>
        <dbReference type="PROSITE" id="PS01124"/>
    </source>
</evidence>
<dbReference type="CDD" id="cd03137">
    <property type="entry name" value="GATase1_AraC_1"/>
    <property type="match status" value="1"/>
</dbReference>
<evidence type="ECO:0000313" key="5">
    <source>
        <dbReference type="Proteomes" id="UP000289465"/>
    </source>
</evidence>
<dbReference type="OrthoDB" id="8543772at2"/>
<protein>
    <submittedName>
        <fullName evidence="4">HTH-type transcriptional regulator CdhR</fullName>
    </submittedName>
</protein>
<accession>A0A446CIN7</accession>
<dbReference type="GO" id="GO:0043565">
    <property type="term" value="F:sequence-specific DNA binding"/>
    <property type="evidence" value="ECO:0007669"/>
    <property type="project" value="InterPro"/>
</dbReference>
<sequence length="321" mass="34089">MTKTIAVLALPGVQMLDVSGPLDVFAQANAELGRPYYALRVVGYEPGPVRSSSGVCLLPDAAVGDPLPRIDTLLVAGTPRASRAVLSTPALQWIRATARDARRYGSVCTGAFVLAAAGLLEGRRVTTHWNAARELRQAYPRVVVEEDALHVRDGKLRTSAGVTAGLDLALSLVEEDLGRGVAAKVASQLVMFFKRPGGQLQFSRKGQAGPVGRSVLQEVQRWVAAHPQLPLSVEALAGHAGLSPRHFARLFHAEVGITPAAWVEMTRVSAARALLETGAATPKQAAAQCGFANVDTLRRAFVKHVGVSPAMYRRHYGGAAD</sequence>
<dbReference type="SMART" id="SM00342">
    <property type="entry name" value="HTH_ARAC"/>
    <property type="match status" value="1"/>
</dbReference>
<dbReference type="InterPro" id="IPR018060">
    <property type="entry name" value="HTH_AraC"/>
</dbReference>
<dbReference type="PANTHER" id="PTHR43130:SF3">
    <property type="entry name" value="HTH-TYPE TRANSCRIPTIONAL REGULATOR RV1931C"/>
    <property type="match status" value="1"/>
</dbReference>
<dbReference type="PROSITE" id="PS01124">
    <property type="entry name" value="HTH_ARAC_FAMILY_2"/>
    <property type="match status" value="1"/>
</dbReference>
<organism evidence="4 5">
    <name type="scientific">Achromobacter veterisilvae</name>
    <dbReference type="NCBI Taxonomy" id="2069367"/>
    <lineage>
        <taxon>Bacteria</taxon>
        <taxon>Pseudomonadati</taxon>
        <taxon>Pseudomonadota</taxon>
        <taxon>Betaproteobacteria</taxon>
        <taxon>Burkholderiales</taxon>
        <taxon>Alcaligenaceae</taxon>
        <taxon>Achromobacter</taxon>
    </lineage>
</organism>
<dbReference type="GO" id="GO:0003700">
    <property type="term" value="F:DNA-binding transcription factor activity"/>
    <property type="evidence" value="ECO:0007669"/>
    <property type="project" value="InterPro"/>
</dbReference>
<dbReference type="InterPro" id="IPR029062">
    <property type="entry name" value="Class_I_gatase-like"/>
</dbReference>
<proteinExistence type="predicted"/>
<feature type="domain" description="HTH araC/xylS-type" evidence="3">
    <location>
        <begin position="217"/>
        <end position="315"/>
    </location>
</feature>
<dbReference type="Pfam" id="PF01965">
    <property type="entry name" value="DJ-1_PfpI"/>
    <property type="match status" value="1"/>
</dbReference>
<dbReference type="AlphaFoldDB" id="A0A446CIN7"/>
<evidence type="ECO:0000313" key="4">
    <source>
        <dbReference type="EMBL" id="SSW67678.1"/>
    </source>
</evidence>
<keyword evidence="2" id="KW-0804">Transcription</keyword>
<dbReference type="RefSeq" id="WP_129241417.1">
    <property type="nucleotide sequence ID" value="NZ_UFQC01000012.1"/>
</dbReference>
<dbReference type="Pfam" id="PF12833">
    <property type="entry name" value="HTH_18"/>
    <property type="match status" value="1"/>
</dbReference>
<keyword evidence="1" id="KW-0805">Transcription regulation</keyword>
<evidence type="ECO:0000256" key="2">
    <source>
        <dbReference type="ARBA" id="ARBA00023163"/>
    </source>
</evidence>
<dbReference type="InterPro" id="IPR009057">
    <property type="entry name" value="Homeodomain-like_sf"/>
</dbReference>
<dbReference type="InterPro" id="IPR002818">
    <property type="entry name" value="DJ-1/PfpI"/>
</dbReference>